<keyword evidence="1" id="KW-0507">mRNA processing</keyword>
<feature type="compositionally biased region" description="Acidic residues" evidence="5">
    <location>
        <begin position="72"/>
        <end position="90"/>
    </location>
</feature>
<keyword evidence="3" id="KW-0508">mRNA splicing</keyword>
<name>A0A9W7FE09_9STRA</name>
<feature type="compositionally biased region" description="Pro residues" evidence="5">
    <location>
        <begin position="160"/>
        <end position="181"/>
    </location>
</feature>
<feature type="compositionally biased region" description="Pro residues" evidence="5">
    <location>
        <begin position="121"/>
        <end position="131"/>
    </location>
</feature>
<dbReference type="GO" id="GO:0003723">
    <property type="term" value="F:RNA binding"/>
    <property type="evidence" value="ECO:0007669"/>
    <property type="project" value="UniProtKB-UniRule"/>
</dbReference>
<gene>
    <name evidence="7" type="ORF">TrVE_jg5626</name>
</gene>
<feature type="region of interest" description="Disordered" evidence="5">
    <location>
        <begin position="236"/>
        <end position="256"/>
    </location>
</feature>
<evidence type="ECO:0000256" key="4">
    <source>
        <dbReference type="PROSITE-ProRule" id="PRU00176"/>
    </source>
</evidence>
<dbReference type="GO" id="GO:0008380">
    <property type="term" value="P:RNA splicing"/>
    <property type="evidence" value="ECO:0007669"/>
    <property type="project" value="UniProtKB-KW"/>
</dbReference>
<evidence type="ECO:0000313" key="7">
    <source>
        <dbReference type="EMBL" id="GMI10406.1"/>
    </source>
</evidence>
<feature type="region of interest" description="Disordered" evidence="5">
    <location>
        <begin position="40"/>
        <end position="224"/>
    </location>
</feature>
<dbReference type="InterPro" id="IPR012677">
    <property type="entry name" value="Nucleotide-bd_a/b_plait_sf"/>
</dbReference>
<evidence type="ECO:0000259" key="6">
    <source>
        <dbReference type="PROSITE" id="PS50102"/>
    </source>
</evidence>
<feature type="domain" description="RRM" evidence="6">
    <location>
        <begin position="571"/>
        <end position="657"/>
    </location>
</feature>
<feature type="domain" description="RRM" evidence="6">
    <location>
        <begin position="412"/>
        <end position="491"/>
    </location>
</feature>
<keyword evidence="8" id="KW-1185">Reference proteome</keyword>
<evidence type="ECO:0000256" key="3">
    <source>
        <dbReference type="ARBA" id="ARBA00023187"/>
    </source>
</evidence>
<dbReference type="EMBL" id="BRXX01000416">
    <property type="protein sequence ID" value="GMI10406.1"/>
    <property type="molecule type" value="Genomic_DNA"/>
</dbReference>
<evidence type="ECO:0000256" key="2">
    <source>
        <dbReference type="ARBA" id="ARBA00022884"/>
    </source>
</evidence>
<keyword evidence="2 4" id="KW-0694">RNA-binding</keyword>
<dbReference type="SUPFAM" id="SSF54928">
    <property type="entry name" value="RNA-binding domain, RBD"/>
    <property type="match status" value="2"/>
</dbReference>
<dbReference type="AlphaFoldDB" id="A0A9W7FE09"/>
<dbReference type="Gene3D" id="3.30.70.330">
    <property type="match status" value="3"/>
</dbReference>
<dbReference type="Pfam" id="PF00076">
    <property type="entry name" value="RRM_1"/>
    <property type="match status" value="2"/>
</dbReference>
<evidence type="ECO:0000256" key="1">
    <source>
        <dbReference type="ARBA" id="ARBA00022664"/>
    </source>
</evidence>
<dbReference type="InterPro" id="IPR035979">
    <property type="entry name" value="RBD_domain_sf"/>
</dbReference>
<dbReference type="CDD" id="cd12232">
    <property type="entry name" value="RRM3_U2AF65"/>
    <property type="match status" value="1"/>
</dbReference>
<dbReference type="PANTHER" id="PTHR23139">
    <property type="entry name" value="RNA-BINDING PROTEIN"/>
    <property type="match status" value="1"/>
</dbReference>
<sequence length="665" mass="71888">MSSTVNYSKLTVPKLKALCSDRGIDVPKKCKKADVIDLLEKNDEAGAPPAPPADAPPADDVQKQDEKQDEKQDGDDNEKEEEPKEEDPKEEEPKEEPKVEETPVPDPEPEPVAKEEETAPAPTPAPAPSPSPVKAKRKRSEDEAAPTSETTEKKAKTEPTPAPAPAPTPSPMEISSPPPAPAAALVFKPPPTVPAAAPSKPKEENQPAKRMPPKHPTLNGGERYMRWLDDRARWTERADRRKTKKSPWDVKPDPNDLSAISNPYGAPMPNPANGGAVVVGRAGFAGPNQATRHARRLYIGSLPHGTNESDIENYFTNIIDTKMKDGPPKGDKHVHNVYINHDRHFCFVEFRSVAVTTACERLDGANLPGRGTLKIRRPNDYDPNQVDPSINIPTLDLEDLDIIENTVQDGPNKIFIGGLPYHLQDEQVKELLSAFGTIKAFHLVKETGSKNSKGYAFVEYKDHSKTAECVAGLNGMEGLGDKPLTVRVAKPRNEDDANRMAQVAAGHYAPTPSASTGGVDVNAMLDAAFAGSMGVVTKPMGNPVVPDVSSMLDLAFAGAGTAAPPPPPATKILVLLNMVTKDDLVDDEEYADLFADIKEECDKFGSLNEVKIPRAGEKGEGKVILEYASSGDAEKARGMLEGREFGDSVVAASYLEEKDYQEGNF</sequence>
<dbReference type="InterPro" id="IPR036361">
    <property type="entry name" value="SAP_dom_sf"/>
</dbReference>
<reference evidence="8" key="1">
    <citation type="journal article" date="2023" name="Commun. Biol.">
        <title>Genome analysis of Parmales, the sister group of diatoms, reveals the evolutionary specialization of diatoms from phago-mixotrophs to photoautotrophs.</title>
        <authorList>
            <person name="Ban H."/>
            <person name="Sato S."/>
            <person name="Yoshikawa S."/>
            <person name="Yamada K."/>
            <person name="Nakamura Y."/>
            <person name="Ichinomiya M."/>
            <person name="Sato N."/>
            <person name="Blanc-Mathieu R."/>
            <person name="Endo H."/>
            <person name="Kuwata A."/>
            <person name="Ogata H."/>
        </authorList>
    </citation>
    <scope>NUCLEOTIDE SEQUENCE [LARGE SCALE GENOMIC DNA]</scope>
    <source>
        <strain evidence="8">NIES 3699</strain>
    </source>
</reference>
<comment type="caution">
    <text evidence="7">The sequence shown here is derived from an EMBL/GenBank/DDBJ whole genome shotgun (WGS) entry which is preliminary data.</text>
</comment>
<dbReference type="PROSITE" id="PS50102">
    <property type="entry name" value="RRM"/>
    <property type="match status" value="3"/>
</dbReference>
<dbReference type="SMART" id="SM00360">
    <property type="entry name" value="RRM"/>
    <property type="match status" value="3"/>
</dbReference>
<dbReference type="FunFam" id="3.30.70.330:FF:000097">
    <property type="entry name" value="U2 snRNP auxiliary factor large subunit"/>
    <property type="match status" value="1"/>
</dbReference>
<dbReference type="CDD" id="cd12231">
    <property type="entry name" value="RRM2_U2AF65"/>
    <property type="match status" value="1"/>
</dbReference>
<proteinExistence type="predicted"/>
<dbReference type="Gene3D" id="1.10.720.30">
    <property type="entry name" value="SAP domain"/>
    <property type="match status" value="1"/>
</dbReference>
<protein>
    <recommendedName>
        <fullName evidence="6">RRM domain-containing protein</fullName>
    </recommendedName>
</protein>
<dbReference type="InterPro" id="IPR000504">
    <property type="entry name" value="RRM_dom"/>
</dbReference>
<evidence type="ECO:0000256" key="5">
    <source>
        <dbReference type="SAM" id="MobiDB-lite"/>
    </source>
</evidence>
<accession>A0A9W7FE09</accession>
<feature type="compositionally biased region" description="Basic and acidic residues" evidence="5">
    <location>
        <begin position="60"/>
        <end position="71"/>
    </location>
</feature>
<dbReference type="Proteomes" id="UP001165160">
    <property type="component" value="Unassembled WGS sequence"/>
</dbReference>
<dbReference type="GO" id="GO:0006397">
    <property type="term" value="P:mRNA processing"/>
    <property type="evidence" value="ECO:0007669"/>
    <property type="project" value="UniProtKB-KW"/>
</dbReference>
<evidence type="ECO:0000313" key="8">
    <source>
        <dbReference type="Proteomes" id="UP001165160"/>
    </source>
</evidence>
<feature type="domain" description="RRM" evidence="6">
    <location>
        <begin position="295"/>
        <end position="380"/>
    </location>
</feature>
<organism evidence="7 8">
    <name type="scientific">Triparma verrucosa</name>
    <dbReference type="NCBI Taxonomy" id="1606542"/>
    <lineage>
        <taxon>Eukaryota</taxon>
        <taxon>Sar</taxon>
        <taxon>Stramenopiles</taxon>
        <taxon>Ochrophyta</taxon>
        <taxon>Bolidophyceae</taxon>
        <taxon>Parmales</taxon>
        <taxon>Triparmaceae</taxon>
        <taxon>Triparma</taxon>
    </lineage>
</organism>
<feature type="compositionally biased region" description="Basic and acidic residues" evidence="5">
    <location>
        <begin position="91"/>
        <end position="101"/>
    </location>
</feature>